<dbReference type="GeneID" id="68098528"/>
<dbReference type="InterPro" id="IPR044926">
    <property type="entry name" value="RGS_subdomain_2"/>
</dbReference>
<keyword evidence="3 6" id="KW-1133">Transmembrane helix</keyword>
<evidence type="ECO:0000256" key="1">
    <source>
        <dbReference type="ARBA" id="ARBA00004370"/>
    </source>
</evidence>
<feature type="domain" description="GAIN-B" evidence="7">
    <location>
        <begin position="126"/>
        <end position="299"/>
    </location>
</feature>
<accession>A0AA88GIN9</accession>
<organism evidence="8 9">
    <name type="scientific">Naegleria lovaniensis</name>
    <name type="common">Amoeba</name>
    <dbReference type="NCBI Taxonomy" id="51637"/>
    <lineage>
        <taxon>Eukaryota</taxon>
        <taxon>Discoba</taxon>
        <taxon>Heterolobosea</taxon>
        <taxon>Tetramitia</taxon>
        <taxon>Eutetramitia</taxon>
        <taxon>Vahlkampfiidae</taxon>
        <taxon>Naegleria</taxon>
    </lineage>
</organism>
<dbReference type="RefSeq" id="XP_044547369.1">
    <property type="nucleotide sequence ID" value="XM_044695894.1"/>
</dbReference>
<dbReference type="Pfam" id="PF01825">
    <property type="entry name" value="GPS"/>
    <property type="match status" value="1"/>
</dbReference>
<comment type="subcellular location">
    <subcellularLocation>
        <location evidence="1">Membrane</location>
    </subcellularLocation>
</comment>
<keyword evidence="2 6" id="KW-0812">Transmembrane</keyword>
<feature type="transmembrane region" description="Helical" evidence="6">
    <location>
        <begin position="394"/>
        <end position="416"/>
    </location>
</feature>
<reference evidence="8 9" key="1">
    <citation type="journal article" date="2018" name="BMC Genomics">
        <title>The genome of Naegleria lovaniensis, the basis for a comparative approach to unravel pathogenicity factors of the human pathogenic amoeba N. fowleri.</title>
        <authorList>
            <person name="Liechti N."/>
            <person name="Schurch N."/>
            <person name="Bruggmann R."/>
            <person name="Wittwer M."/>
        </authorList>
    </citation>
    <scope>NUCLEOTIDE SEQUENCE [LARGE SCALE GENOMIC DNA]</scope>
    <source>
        <strain evidence="8 9">ATCC 30569</strain>
    </source>
</reference>
<evidence type="ECO:0000256" key="6">
    <source>
        <dbReference type="SAM" id="Phobius"/>
    </source>
</evidence>
<feature type="transmembrane region" description="Helical" evidence="6">
    <location>
        <begin position="459"/>
        <end position="481"/>
    </location>
</feature>
<dbReference type="Gene3D" id="1.10.167.10">
    <property type="entry name" value="Regulator of G-protein Signalling 4, domain 2"/>
    <property type="match status" value="1"/>
</dbReference>
<dbReference type="GO" id="GO:0016020">
    <property type="term" value="C:membrane"/>
    <property type="evidence" value="ECO:0007669"/>
    <property type="project" value="UniProtKB-SubCell"/>
</dbReference>
<feature type="transmembrane region" description="Helical" evidence="6">
    <location>
        <begin position="501"/>
        <end position="524"/>
    </location>
</feature>
<proteinExistence type="predicted"/>
<dbReference type="Proteomes" id="UP000816034">
    <property type="component" value="Unassembled WGS sequence"/>
</dbReference>
<dbReference type="AlphaFoldDB" id="A0AA88GIN9"/>
<protein>
    <recommendedName>
        <fullName evidence="7">GAIN-B domain-containing protein</fullName>
    </recommendedName>
</protein>
<keyword evidence="5" id="KW-1015">Disulfide bond</keyword>
<evidence type="ECO:0000259" key="7">
    <source>
        <dbReference type="PROSITE" id="PS50221"/>
    </source>
</evidence>
<comment type="caution">
    <text evidence="8">The sequence shown here is derived from an EMBL/GenBank/DDBJ whole genome shotgun (WGS) entry which is preliminary data.</text>
</comment>
<dbReference type="PROSITE" id="PS50221">
    <property type="entry name" value="GAIN_B"/>
    <property type="match status" value="1"/>
</dbReference>
<dbReference type="InterPro" id="IPR000203">
    <property type="entry name" value="GPS"/>
</dbReference>
<keyword evidence="4 6" id="KW-0472">Membrane</keyword>
<dbReference type="InterPro" id="IPR057244">
    <property type="entry name" value="GAIN_B"/>
</dbReference>
<dbReference type="EMBL" id="PYSW02000026">
    <property type="protein sequence ID" value="KAG2381689.1"/>
    <property type="molecule type" value="Genomic_DNA"/>
</dbReference>
<evidence type="ECO:0000313" key="8">
    <source>
        <dbReference type="EMBL" id="KAG2381689.1"/>
    </source>
</evidence>
<sequence length="736" mass="84050">MAHDTSQNYSSMIDKIVVTSQNYAVTLPVLYRALTASVHVSSGSLHKVTSNLATALGDTILEQQQEISQFGYVRTKTFDNSQLMLNIISQMITFNGTENVREKFTSLLSQQVISQSSSLSNGRLNPSLVLNSKNVNITLSKVIVDASVDSATIENNSSYGDISLSLKSTNGAPQTLSPRNIGLCFVSLVTTDQFLPLEASSNTLKSLSNIYDFKFYENDQLVILQNLQSPIILKFKAMENTSTSSQKQWIACKYWDEVNRNWSSNGCQFAGLESATNRLICHCSHTTKFSTFLEFNMTQINDEYGIVRSNIISLFTAQIAFGSFFVLCCLVIFIFLIIFRNQQPVKSRLVTPYLGILALFVESVLIYVTHRSLIVAKFTQPIPLEIDENSDASYFNHIATILVNTLNLTAIFSYLLQVSRIQFMQHLYRKLQFNYHHEPSNRKTSFLIRMLRIMTSKTLFFTSLFIFALINILYWTLWVVLRRVSTTSTIFNPKTYVSIVSISYAVVILFCSAVISLILCLDFIPSLMREVKFHSSLNNLESSNEASQQKTKKHNVLALKPLRPIWNMDRPLYFRMEMILYLIMFVFLMVQQGLGLGCALFERFCVKEFSVENLYAWKYLQRCKDKLFGQDISVITEIVLTLNDNYLQSGAEYELNVPSSLKSQFKVLRLALQEATTFESKHKELIEKVYSDLIENLQMNLGDTFSRYENTAEYLSYKEIHSLQFELNSNVKIVEE</sequence>
<evidence type="ECO:0000256" key="4">
    <source>
        <dbReference type="ARBA" id="ARBA00023136"/>
    </source>
</evidence>
<dbReference type="SUPFAM" id="SSF48097">
    <property type="entry name" value="Regulator of G-protein signaling, RGS"/>
    <property type="match status" value="1"/>
</dbReference>
<name>A0AA88GIN9_NAELO</name>
<evidence type="ECO:0000256" key="3">
    <source>
        <dbReference type="ARBA" id="ARBA00022989"/>
    </source>
</evidence>
<evidence type="ECO:0000256" key="2">
    <source>
        <dbReference type="ARBA" id="ARBA00022692"/>
    </source>
</evidence>
<evidence type="ECO:0000313" key="9">
    <source>
        <dbReference type="Proteomes" id="UP000816034"/>
    </source>
</evidence>
<evidence type="ECO:0000256" key="5">
    <source>
        <dbReference type="ARBA" id="ARBA00023157"/>
    </source>
</evidence>
<keyword evidence="9" id="KW-1185">Reference proteome</keyword>
<feature type="transmembrane region" description="Helical" evidence="6">
    <location>
        <begin position="319"/>
        <end position="339"/>
    </location>
</feature>
<dbReference type="InterPro" id="IPR036305">
    <property type="entry name" value="RGS_sf"/>
</dbReference>
<dbReference type="InterPro" id="IPR046338">
    <property type="entry name" value="GAIN_dom_sf"/>
</dbReference>
<feature type="transmembrane region" description="Helical" evidence="6">
    <location>
        <begin position="351"/>
        <end position="374"/>
    </location>
</feature>
<feature type="transmembrane region" description="Helical" evidence="6">
    <location>
        <begin position="572"/>
        <end position="590"/>
    </location>
</feature>
<gene>
    <name evidence="8" type="ORF">C9374_006073</name>
</gene>
<dbReference type="Gene3D" id="2.60.220.50">
    <property type="match status" value="1"/>
</dbReference>